<protein>
    <submittedName>
        <fullName evidence="8">Tyrosine-type recombinase/integrase</fullName>
    </submittedName>
</protein>
<evidence type="ECO:0000259" key="6">
    <source>
        <dbReference type="PROSITE" id="PS51898"/>
    </source>
</evidence>
<keyword evidence="4" id="KW-0233">DNA recombination</keyword>
<dbReference type="PANTHER" id="PTHR30349:SF64">
    <property type="entry name" value="PROPHAGE INTEGRASE INTD-RELATED"/>
    <property type="match status" value="1"/>
</dbReference>
<evidence type="ECO:0000256" key="1">
    <source>
        <dbReference type="ARBA" id="ARBA00008857"/>
    </source>
</evidence>
<dbReference type="Gene3D" id="1.10.443.10">
    <property type="entry name" value="Intergrase catalytic core"/>
    <property type="match status" value="1"/>
</dbReference>
<evidence type="ECO:0000256" key="3">
    <source>
        <dbReference type="ARBA" id="ARBA00023125"/>
    </source>
</evidence>
<dbReference type="PROSITE" id="PS51900">
    <property type="entry name" value="CB"/>
    <property type="match status" value="1"/>
</dbReference>
<evidence type="ECO:0000256" key="2">
    <source>
        <dbReference type="ARBA" id="ARBA00022908"/>
    </source>
</evidence>
<proteinExistence type="inferred from homology"/>
<sequence>MEANRTYPYIKILLNEPYLSLQTPYVPEWVELIRKIPGRKWDSLNKVWLVPAEMQTVLMMCRILEAVPIKISNPELYESYPAMVRLCTPNDFDALKKLDEHLHRKGYSRQTHKAYLGHAERFIRQSILTVEEVSLRELDTYFLGMMKEKHSHAYVNQAISALRFWFKEVLKRSDFPKQWVRPKRNKTLPSVFSEEEVLALLESTSNLKHRLLLTLAYSSGLRVSEVVRLRKGDLDVSRKMIHIRQAKGNKDRYSLMAESVIDLMQQYLGSHVAVDYLFPGGGGDPRTHLTERSAQYIFERAKRKAGIEKKASIHALRHSFATHLLENGTDLRHIQELLGHASLKTTEIYTHVGLKDLKRIQSPLDRLLKK</sequence>
<keyword evidence="9" id="KW-1185">Reference proteome</keyword>
<dbReference type="EMBL" id="JBHTLM010000006">
    <property type="protein sequence ID" value="MFD1176673.1"/>
    <property type="molecule type" value="Genomic_DNA"/>
</dbReference>
<keyword evidence="2" id="KW-0229">DNA integration</keyword>
<feature type="domain" description="Core-binding (CB)" evidence="7">
    <location>
        <begin position="89"/>
        <end position="170"/>
    </location>
</feature>
<dbReference type="InterPro" id="IPR010998">
    <property type="entry name" value="Integrase_recombinase_N"/>
</dbReference>
<feature type="domain" description="Tyr recombinase" evidence="6">
    <location>
        <begin position="187"/>
        <end position="362"/>
    </location>
</feature>
<dbReference type="PROSITE" id="PS51898">
    <property type="entry name" value="TYR_RECOMBINASE"/>
    <property type="match status" value="1"/>
</dbReference>
<dbReference type="InterPro" id="IPR004107">
    <property type="entry name" value="Integrase_SAM-like_N"/>
</dbReference>
<evidence type="ECO:0000256" key="5">
    <source>
        <dbReference type="PROSITE-ProRule" id="PRU01248"/>
    </source>
</evidence>
<dbReference type="Pfam" id="PF00589">
    <property type="entry name" value="Phage_integrase"/>
    <property type="match status" value="1"/>
</dbReference>
<evidence type="ECO:0000256" key="4">
    <source>
        <dbReference type="ARBA" id="ARBA00023172"/>
    </source>
</evidence>
<dbReference type="Proteomes" id="UP001597262">
    <property type="component" value="Unassembled WGS sequence"/>
</dbReference>
<evidence type="ECO:0000313" key="9">
    <source>
        <dbReference type="Proteomes" id="UP001597262"/>
    </source>
</evidence>
<dbReference type="InterPro" id="IPR013762">
    <property type="entry name" value="Integrase-like_cat_sf"/>
</dbReference>
<dbReference type="Gene3D" id="1.10.150.130">
    <property type="match status" value="1"/>
</dbReference>
<dbReference type="PANTHER" id="PTHR30349">
    <property type="entry name" value="PHAGE INTEGRASE-RELATED"/>
    <property type="match status" value="1"/>
</dbReference>
<comment type="caution">
    <text evidence="8">The sequence shown here is derived from an EMBL/GenBank/DDBJ whole genome shotgun (WGS) entry which is preliminary data.</text>
</comment>
<dbReference type="Pfam" id="PF13495">
    <property type="entry name" value="Phage_int_SAM_4"/>
    <property type="match status" value="1"/>
</dbReference>
<name>A0ABW3RW02_9BACL</name>
<evidence type="ECO:0000259" key="7">
    <source>
        <dbReference type="PROSITE" id="PS51900"/>
    </source>
</evidence>
<comment type="similarity">
    <text evidence="1">Belongs to the 'phage' integrase family.</text>
</comment>
<dbReference type="InterPro" id="IPR011010">
    <property type="entry name" value="DNA_brk_join_enz"/>
</dbReference>
<dbReference type="SUPFAM" id="SSF56349">
    <property type="entry name" value="DNA breaking-rejoining enzymes"/>
    <property type="match status" value="1"/>
</dbReference>
<reference evidence="9" key="1">
    <citation type="journal article" date="2019" name="Int. J. Syst. Evol. Microbiol.">
        <title>The Global Catalogue of Microorganisms (GCM) 10K type strain sequencing project: providing services to taxonomists for standard genome sequencing and annotation.</title>
        <authorList>
            <consortium name="The Broad Institute Genomics Platform"/>
            <consortium name="The Broad Institute Genome Sequencing Center for Infectious Disease"/>
            <person name="Wu L."/>
            <person name="Ma J."/>
        </authorList>
    </citation>
    <scope>NUCLEOTIDE SEQUENCE [LARGE SCALE GENOMIC DNA]</scope>
    <source>
        <strain evidence="9">CCUG 59189</strain>
    </source>
</reference>
<gene>
    <name evidence="8" type="ORF">ACFQ3W_10215</name>
</gene>
<evidence type="ECO:0000313" key="8">
    <source>
        <dbReference type="EMBL" id="MFD1176673.1"/>
    </source>
</evidence>
<dbReference type="InterPro" id="IPR050090">
    <property type="entry name" value="Tyrosine_recombinase_XerCD"/>
</dbReference>
<dbReference type="RefSeq" id="WP_379319126.1">
    <property type="nucleotide sequence ID" value="NZ_JBHTLM010000006.1"/>
</dbReference>
<accession>A0ABW3RW02</accession>
<keyword evidence="3 5" id="KW-0238">DNA-binding</keyword>
<dbReference type="InterPro" id="IPR002104">
    <property type="entry name" value="Integrase_catalytic"/>
</dbReference>
<organism evidence="8 9">
    <name type="scientific">Paenibacillus puldeungensis</name>
    <dbReference type="NCBI Taxonomy" id="696536"/>
    <lineage>
        <taxon>Bacteria</taxon>
        <taxon>Bacillati</taxon>
        <taxon>Bacillota</taxon>
        <taxon>Bacilli</taxon>
        <taxon>Bacillales</taxon>
        <taxon>Paenibacillaceae</taxon>
        <taxon>Paenibacillus</taxon>
    </lineage>
</organism>
<dbReference type="InterPro" id="IPR044068">
    <property type="entry name" value="CB"/>
</dbReference>